<proteinExistence type="predicted"/>
<dbReference type="PROSITE" id="PS51352">
    <property type="entry name" value="THIOREDOXIN_2"/>
    <property type="match status" value="1"/>
</dbReference>
<keyword evidence="4" id="KW-0676">Redox-active center</keyword>
<dbReference type="GO" id="GO:0017004">
    <property type="term" value="P:cytochrome complex assembly"/>
    <property type="evidence" value="ECO:0007669"/>
    <property type="project" value="UniProtKB-KW"/>
</dbReference>
<evidence type="ECO:0000256" key="4">
    <source>
        <dbReference type="ARBA" id="ARBA00023284"/>
    </source>
</evidence>
<comment type="caution">
    <text evidence="6">The sequence shown here is derived from an EMBL/GenBank/DDBJ whole genome shotgun (WGS) entry which is preliminary data.</text>
</comment>
<protein>
    <submittedName>
        <fullName evidence="6">Thiol:disulfide interchange protein DsbE</fullName>
    </submittedName>
</protein>
<name>A0A0F5MPK9_9RICK</name>
<evidence type="ECO:0000256" key="2">
    <source>
        <dbReference type="ARBA" id="ARBA00022748"/>
    </source>
</evidence>
<dbReference type="SUPFAM" id="SSF52833">
    <property type="entry name" value="Thioredoxin-like"/>
    <property type="match status" value="1"/>
</dbReference>
<dbReference type="PANTHER" id="PTHR42852:SF6">
    <property type="entry name" value="THIOL:DISULFIDE INTERCHANGE PROTEIN DSBE"/>
    <property type="match status" value="1"/>
</dbReference>
<sequence length="171" mass="19186">MKIKPLLSLLIISTLFVVLYNTIASDKKSVRTVPLPEFTLPLVGNESKQIGIDDIKGEVFIMNFFATWCKVCLQEHNYLVSLSKQIATPIYGVSIRDHDQNIEKLLKHFGNPYKLVLSDIDGYSSTIPIRGLPTTILVNENGDIISSHSGAMSKSVFDHKFLPYMSARDKE</sequence>
<dbReference type="GO" id="GO:0030313">
    <property type="term" value="C:cell envelope"/>
    <property type="evidence" value="ECO:0007669"/>
    <property type="project" value="UniProtKB-SubCell"/>
</dbReference>
<dbReference type="EMBL" id="JYHA01000028">
    <property type="protein sequence ID" value="KKB96743.1"/>
    <property type="molecule type" value="Genomic_DNA"/>
</dbReference>
<dbReference type="InterPro" id="IPR013766">
    <property type="entry name" value="Thioredoxin_domain"/>
</dbReference>
<evidence type="ECO:0000313" key="6">
    <source>
        <dbReference type="EMBL" id="KKB96743.1"/>
    </source>
</evidence>
<dbReference type="GO" id="GO:0016491">
    <property type="term" value="F:oxidoreductase activity"/>
    <property type="evidence" value="ECO:0007669"/>
    <property type="project" value="InterPro"/>
</dbReference>
<dbReference type="PANTHER" id="PTHR42852">
    <property type="entry name" value="THIOL:DISULFIDE INTERCHANGE PROTEIN DSBE"/>
    <property type="match status" value="1"/>
</dbReference>
<evidence type="ECO:0000259" key="5">
    <source>
        <dbReference type="PROSITE" id="PS51352"/>
    </source>
</evidence>
<keyword evidence="3" id="KW-1015">Disulfide bond</keyword>
<comment type="subcellular location">
    <subcellularLocation>
        <location evidence="1">Cell envelope</location>
    </subcellularLocation>
</comment>
<dbReference type="InterPro" id="IPR050553">
    <property type="entry name" value="Thioredoxin_ResA/DsbE_sf"/>
</dbReference>
<feature type="domain" description="Thioredoxin" evidence="5">
    <location>
        <begin position="29"/>
        <end position="167"/>
    </location>
</feature>
<dbReference type="Gene3D" id="3.40.30.10">
    <property type="entry name" value="Glutaredoxin"/>
    <property type="match status" value="1"/>
</dbReference>
<accession>A0A0F5MPK9</accession>
<dbReference type="AlphaFoldDB" id="A0A0F5MPK9"/>
<dbReference type="Proteomes" id="UP000033358">
    <property type="component" value="Unassembled WGS sequence"/>
</dbReference>
<keyword evidence="7" id="KW-1185">Reference proteome</keyword>
<evidence type="ECO:0000256" key="3">
    <source>
        <dbReference type="ARBA" id="ARBA00023157"/>
    </source>
</evidence>
<reference evidence="6 7" key="1">
    <citation type="submission" date="2015-02" db="EMBL/GenBank/DDBJ databases">
        <title>Single cell genomics of a rare environmental alphaproteobacterium provides unique insights into Rickettsiaceae evolution.</title>
        <authorList>
            <person name="Martijn J."/>
            <person name="Schulz F."/>
            <person name="Zaremba-Niedzwiedzka K."/>
            <person name="Viklund J."/>
            <person name="Stepanauskas R."/>
            <person name="Andersson S.G.E."/>
            <person name="Horn M."/>
            <person name="Guy L."/>
            <person name="Ettema T.J.G."/>
        </authorList>
    </citation>
    <scope>NUCLEOTIDE SEQUENCE [LARGE SCALE GENOMIC DNA]</scope>
    <source>
        <strain evidence="6 7">SCGC AAA041-L04</strain>
    </source>
</reference>
<organism evidence="6 7">
    <name type="scientific">Candidatus Arcanibacter lacustris</name>
    <dbReference type="NCBI Taxonomy" id="1607817"/>
    <lineage>
        <taxon>Bacteria</taxon>
        <taxon>Pseudomonadati</taxon>
        <taxon>Pseudomonadota</taxon>
        <taxon>Alphaproteobacteria</taxon>
        <taxon>Rickettsiales</taxon>
        <taxon>Candidatus Arcanibacter</taxon>
    </lineage>
</organism>
<evidence type="ECO:0000313" key="7">
    <source>
        <dbReference type="Proteomes" id="UP000033358"/>
    </source>
</evidence>
<keyword evidence="2" id="KW-0201">Cytochrome c-type biogenesis</keyword>
<dbReference type="InterPro" id="IPR013740">
    <property type="entry name" value="Redoxin"/>
</dbReference>
<dbReference type="Pfam" id="PF08534">
    <property type="entry name" value="Redoxin"/>
    <property type="match status" value="1"/>
</dbReference>
<dbReference type="InterPro" id="IPR036249">
    <property type="entry name" value="Thioredoxin-like_sf"/>
</dbReference>
<gene>
    <name evidence="6" type="primary">dsbE</name>
    <name evidence="6" type="ORF">SZ25_00177</name>
</gene>
<evidence type="ECO:0000256" key="1">
    <source>
        <dbReference type="ARBA" id="ARBA00004196"/>
    </source>
</evidence>